<keyword evidence="2" id="KW-1185">Reference proteome</keyword>
<name>A0ABS3H318_9ENTE</name>
<comment type="caution">
    <text evidence="1">The sequence shown here is derived from an EMBL/GenBank/DDBJ whole genome shotgun (WGS) entry which is preliminary data.</text>
</comment>
<organism evidence="1 2">
    <name type="scientific">Candidatus Enterococcus ikei</name>
    <dbReference type="NCBI Taxonomy" id="2815326"/>
    <lineage>
        <taxon>Bacteria</taxon>
        <taxon>Bacillati</taxon>
        <taxon>Bacillota</taxon>
        <taxon>Bacilli</taxon>
        <taxon>Lactobacillales</taxon>
        <taxon>Enterococcaceae</taxon>
        <taxon>Enterococcus</taxon>
    </lineage>
</organism>
<evidence type="ECO:0000313" key="1">
    <source>
        <dbReference type="EMBL" id="MBO0441440.1"/>
    </source>
</evidence>
<sequence length="108" mass="12102">MKNLKKKIVLLFGVTLFLGGVGAIKSEATIAYPHPTYADEWNYGRSGNHGWSYYYLKANVRLGSSSAVKNIYGTVKASDAKNYGQARSDATKSWNDIRLDAFYGWYSF</sequence>
<reference evidence="1 2" key="1">
    <citation type="submission" date="2021-03" db="EMBL/GenBank/DDBJ databases">
        <title>Enterococcal diversity collection.</title>
        <authorList>
            <person name="Gilmore M.S."/>
            <person name="Schwartzman J."/>
            <person name="Van Tyne D."/>
            <person name="Martin M."/>
            <person name="Earl A.M."/>
            <person name="Manson A.L."/>
            <person name="Straub T."/>
            <person name="Salamzade R."/>
            <person name="Saavedra J."/>
            <person name="Lebreton F."/>
            <person name="Prichula J."/>
            <person name="Schaufler K."/>
            <person name="Gaca A."/>
            <person name="Sgardioli B."/>
            <person name="Wagenaar J."/>
            <person name="Strong T."/>
        </authorList>
    </citation>
    <scope>NUCLEOTIDE SEQUENCE [LARGE SCALE GENOMIC DNA]</scope>
    <source>
        <strain evidence="1 2">DIV0869a</strain>
    </source>
</reference>
<proteinExistence type="predicted"/>
<dbReference type="EMBL" id="JAFLWD010000035">
    <property type="protein sequence ID" value="MBO0441440.1"/>
    <property type="molecule type" value="Genomic_DNA"/>
</dbReference>
<evidence type="ECO:0000313" key="2">
    <source>
        <dbReference type="Proteomes" id="UP000664632"/>
    </source>
</evidence>
<gene>
    <name evidence="1" type="ORF">JZO69_13810</name>
</gene>
<dbReference type="RefSeq" id="WP_207113425.1">
    <property type="nucleotide sequence ID" value="NZ_JAFLWD010000035.1"/>
</dbReference>
<accession>A0ABS3H318</accession>
<protein>
    <submittedName>
        <fullName evidence="1">Bacteriocin, lactococcin 972 family protein</fullName>
    </submittedName>
</protein>
<dbReference type="Proteomes" id="UP000664632">
    <property type="component" value="Unassembled WGS sequence"/>
</dbReference>